<reference evidence="7 8" key="1">
    <citation type="submission" date="2024-05" db="EMBL/GenBank/DDBJ databases">
        <authorList>
            <person name="Wallberg A."/>
        </authorList>
    </citation>
    <scope>NUCLEOTIDE SEQUENCE [LARGE SCALE GENOMIC DNA]</scope>
</reference>
<dbReference type="Pfam" id="PF00002">
    <property type="entry name" value="7tm_2"/>
    <property type="match status" value="1"/>
</dbReference>
<evidence type="ECO:0000313" key="8">
    <source>
        <dbReference type="Proteomes" id="UP001497623"/>
    </source>
</evidence>
<feature type="non-terminal residue" evidence="7">
    <location>
        <position position="99"/>
    </location>
</feature>
<evidence type="ECO:0000313" key="7">
    <source>
        <dbReference type="EMBL" id="CAL4166173.1"/>
    </source>
</evidence>
<feature type="domain" description="G-protein coupled receptors family 2 profile 2" evidence="6">
    <location>
        <begin position="1"/>
        <end position="99"/>
    </location>
</feature>
<name>A0AAV2S5D9_MEGNR</name>
<feature type="transmembrane region" description="Helical" evidence="5">
    <location>
        <begin position="12"/>
        <end position="36"/>
    </location>
</feature>
<dbReference type="InterPro" id="IPR000832">
    <property type="entry name" value="GPCR_2_secretin-like"/>
</dbReference>
<evidence type="ECO:0000256" key="2">
    <source>
        <dbReference type="ARBA" id="ARBA00022692"/>
    </source>
</evidence>
<evidence type="ECO:0000256" key="4">
    <source>
        <dbReference type="ARBA" id="ARBA00023136"/>
    </source>
</evidence>
<dbReference type="GO" id="GO:0007166">
    <property type="term" value="P:cell surface receptor signaling pathway"/>
    <property type="evidence" value="ECO:0007669"/>
    <property type="project" value="InterPro"/>
</dbReference>
<dbReference type="PROSITE" id="PS50261">
    <property type="entry name" value="G_PROTEIN_RECEP_F2_4"/>
    <property type="match status" value="1"/>
</dbReference>
<feature type="transmembrane region" description="Helical" evidence="5">
    <location>
        <begin position="56"/>
        <end position="76"/>
    </location>
</feature>
<evidence type="ECO:0000256" key="5">
    <source>
        <dbReference type="SAM" id="Phobius"/>
    </source>
</evidence>
<keyword evidence="8" id="KW-1185">Reference proteome</keyword>
<dbReference type="EMBL" id="CAXKWB010047914">
    <property type="protein sequence ID" value="CAL4166173.1"/>
    <property type="molecule type" value="Genomic_DNA"/>
</dbReference>
<dbReference type="AlphaFoldDB" id="A0AAV2S5D9"/>
<keyword evidence="3 5" id="KW-1133">Transmembrane helix</keyword>
<proteinExistence type="predicted"/>
<keyword evidence="2 5" id="KW-0812">Transmembrane</keyword>
<evidence type="ECO:0000256" key="1">
    <source>
        <dbReference type="ARBA" id="ARBA00004141"/>
    </source>
</evidence>
<keyword evidence="4 5" id="KW-0472">Membrane</keyword>
<dbReference type="Proteomes" id="UP001497623">
    <property type="component" value="Unassembled WGS sequence"/>
</dbReference>
<dbReference type="GO" id="GO:0004930">
    <property type="term" value="F:G protein-coupled receptor activity"/>
    <property type="evidence" value="ECO:0007669"/>
    <property type="project" value="InterPro"/>
</dbReference>
<comment type="caution">
    <text evidence="7">The sequence shown here is derived from an EMBL/GenBank/DDBJ whole genome shotgun (WGS) entry which is preliminary data.</text>
</comment>
<comment type="subcellular location">
    <subcellularLocation>
        <location evidence="1">Membrane</location>
        <topology evidence="1">Multi-pass membrane protein</topology>
    </subcellularLocation>
</comment>
<dbReference type="InterPro" id="IPR017981">
    <property type="entry name" value="GPCR_2-like_7TM"/>
</dbReference>
<dbReference type="GO" id="GO:0005886">
    <property type="term" value="C:plasma membrane"/>
    <property type="evidence" value="ECO:0007669"/>
    <property type="project" value="TreeGrafter"/>
</dbReference>
<protein>
    <recommendedName>
        <fullName evidence="6">G-protein coupled receptors family 2 profile 2 domain-containing protein</fullName>
    </recommendedName>
</protein>
<dbReference type="Gene3D" id="1.20.1070.10">
    <property type="entry name" value="Rhodopsin 7-helix transmembrane proteins"/>
    <property type="match status" value="1"/>
</dbReference>
<evidence type="ECO:0000259" key="6">
    <source>
        <dbReference type="PROSITE" id="PS50261"/>
    </source>
</evidence>
<dbReference type="PANTHER" id="PTHR12011">
    <property type="entry name" value="ADHESION G-PROTEIN COUPLED RECEPTOR"/>
    <property type="match status" value="1"/>
</dbReference>
<sequence length="99" mass="10824">ITMIAGLDATGNVAACAIVAFVLHYFFLASFCWMGLEAANIGNFFLLKNESILTRIRYQHVCAYGLPGFVVVVTLISTGGFGYGTQQYCWLSTDNGVIW</sequence>
<accession>A0AAV2S5D9</accession>
<dbReference type="PANTHER" id="PTHR12011:SF347">
    <property type="entry name" value="FI21270P1-RELATED"/>
    <property type="match status" value="1"/>
</dbReference>
<organism evidence="7 8">
    <name type="scientific">Meganyctiphanes norvegica</name>
    <name type="common">Northern krill</name>
    <name type="synonym">Thysanopoda norvegica</name>
    <dbReference type="NCBI Taxonomy" id="48144"/>
    <lineage>
        <taxon>Eukaryota</taxon>
        <taxon>Metazoa</taxon>
        <taxon>Ecdysozoa</taxon>
        <taxon>Arthropoda</taxon>
        <taxon>Crustacea</taxon>
        <taxon>Multicrustacea</taxon>
        <taxon>Malacostraca</taxon>
        <taxon>Eumalacostraca</taxon>
        <taxon>Eucarida</taxon>
        <taxon>Euphausiacea</taxon>
        <taxon>Euphausiidae</taxon>
        <taxon>Meganyctiphanes</taxon>
    </lineage>
</organism>
<gene>
    <name evidence="7" type="ORF">MNOR_LOCUS33366</name>
</gene>
<feature type="non-terminal residue" evidence="7">
    <location>
        <position position="1"/>
    </location>
</feature>
<evidence type="ECO:0000256" key="3">
    <source>
        <dbReference type="ARBA" id="ARBA00022989"/>
    </source>
</evidence>